<dbReference type="Proteomes" id="UP000316238">
    <property type="component" value="Unassembled WGS sequence"/>
</dbReference>
<dbReference type="AlphaFoldDB" id="A0A521FZK1"/>
<feature type="compositionally biased region" description="Basic and acidic residues" evidence="1">
    <location>
        <begin position="325"/>
        <end position="338"/>
    </location>
</feature>
<keyword evidence="4" id="KW-1185">Reference proteome</keyword>
<evidence type="ECO:0000256" key="1">
    <source>
        <dbReference type="SAM" id="MobiDB-lite"/>
    </source>
</evidence>
<proteinExistence type="predicted"/>
<feature type="domain" description="Ysc84 actin-binding" evidence="2">
    <location>
        <begin position="140"/>
        <end position="253"/>
    </location>
</feature>
<gene>
    <name evidence="3" type="ORF">CDV28_1353</name>
</gene>
<feature type="compositionally biased region" description="Polar residues" evidence="1">
    <location>
        <begin position="283"/>
        <end position="318"/>
    </location>
</feature>
<sequence length="338" mass="36830">MTHRLTGIILPVIFLRLLFSPRPMKTTQRIKLMFPLRLPVLALLFSLLALPLSSNHASADSLNEAQSLVLKSHAVIKSFMNDPNMVWFHENVDSAYGILIVPQMLRGGFVVGGSGGSGVLLVRDQQSGTWSYPAFYTIGSLSLGLQIGADASELVLMIMTEGGLNAMLSTELKVGADISVAAGPVGKNAKAQTADVLAFGRAKGMFGGISVEGAVIEPRYHWNNAYYGDMVSPVDILMRRSVNNRQAEPLRRAMPGSRNQPQTYTSSYSQPGYPANQGYDTGYPNNQAYPPPVNQENQYYPGTGGSASSPINTWQNPDQGGDGWRNPDDYRQQELPKY</sequence>
<evidence type="ECO:0000259" key="2">
    <source>
        <dbReference type="Pfam" id="PF04366"/>
    </source>
</evidence>
<dbReference type="GO" id="GO:0035091">
    <property type="term" value="F:phosphatidylinositol binding"/>
    <property type="evidence" value="ECO:0007669"/>
    <property type="project" value="TreeGrafter"/>
</dbReference>
<evidence type="ECO:0000313" key="3">
    <source>
        <dbReference type="EMBL" id="TAA74194.1"/>
    </source>
</evidence>
<evidence type="ECO:0000313" key="4">
    <source>
        <dbReference type="Proteomes" id="UP000316238"/>
    </source>
</evidence>
<feature type="region of interest" description="Disordered" evidence="1">
    <location>
        <begin position="247"/>
        <end position="338"/>
    </location>
</feature>
<dbReference type="PANTHER" id="PTHR15629:SF2">
    <property type="entry name" value="SH3 DOMAIN-CONTAINING YSC84-LIKE PROTEIN 1"/>
    <property type="match status" value="1"/>
</dbReference>
<dbReference type="PANTHER" id="PTHR15629">
    <property type="entry name" value="SH3YL1 PROTEIN"/>
    <property type="match status" value="1"/>
</dbReference>
<name>A0A521FZK1_9BACT</name>
<dbReference type="InterPro" id="IPR051702">
    <property type="entry name" value="SH3_domain_YSC84-like"/>
</dbReference>
<accession>A0A521FZK1</accession>
<feature type="compositionally biased region" description="Polar residues" evidence="1">
    <location>
        <begin position="257"/>
        <end position="270"/>
    </location>
</feature>
<reference evidence="3" key="1">
    <citation type="submission" date="2017-07" db="EMBL/GenBank/DDBJ databases">
        <title>The cable genome - Insights into the physiology and evolution of filamentous bacteria capable of sulfide oxidation via long distance electron transfer.</title>
        <authorList>
            <person name="Thorup C."/>
            <person name="Bjerg J.T."/>
            <person name="Schreiber L."/>
            <person name="Nielsen L.P."/>
            <person name="Kjeldsen K.U."/>
            <person name="Boesen T."/>
            <person name="Boggild A."/>
            <person name="Meysman F."/>
            <person name="Geelhoed J."/>
            <person name="Schramm A."/>
        </authorList>
    </citation>
    <scope>NUCLEOTIDE SEQUENCE [LARGE SCALE GENOMIC DNA]</scope>
    <source>
        <strain evidence="3">GS</strain>
    </source>
</reference>
<dbReference type="CDD" id="cd11524">
    <property type="entry name" value="SYLF"/>
    <property type="match status" value="1"/>
</dbReference>
<dbReference type="InterPro" id="IPR007461">
    <property type="entry name" value="Ysc84_actin-binding"/>
</dbReference>
<comment type="caution">
    <text evidence="3">The sequence shown here is derived from an EMBL/GenBank/DDBJ whole genome shotgun (WGS) entry which is preliminary data.</text>
</comment>
<dbReference type="Pfam" id="PF04366">
    <property type="entry name" value="Ysc84"/>
    <property type="match status" value="1"/>
</dbReference>
<organism evidence="3 4">
    <name type="scientific">Candidatus Electronema aureum</name>
    <dbReference type="NCBI Taxonomy" id="2005002"/>
    <lineage>
        <taxon>Bacteria</taxon>
        <taxon>Pseudomonadati</taxon>
        <taxon>Thermodesulfobacteriota</taxon>
        <taxon>Desulfobulbia</taxon>
        <taxon>Desulfobulbales</taxon>
        <taxon>Desulfobulbaceae</taxon>
        <taxon>Candidatus Electronema</taxon>
    </lineage>
</organism>
<dbReference type="EMBL" id="NQJD01000035">
    <property type="protein sequence ID" value="TAA74194.1"/>
    <property type="molecule type" value="Genomic_DNA"/>
</dbReference>
<protein>
    <submittedName>
        <fullName evidence="3">Lipid-binding SYLF domain-containing protein</fullName>
    </submittedName>
</protein>